<gene>
    <name evidence="3" type="ORF">AAE3_LOCUS4197</name>
</gene>
<dbReference type="EMBL" id="CACVBS010000035">
    <property type="protein sequence ID" value="CAA7262046.1"/>
    <property type="molecule type" value="Genomic_DNA"/>
</dbReference>
<feature type="domain" description="GST N-terminal" evidence="2">
    <location>
        <begin position="7"/>
        <end position="98"/>
    </location>
</feature>
<dbReference type="Pfam" id="PF22041">
    <property type="entry name" value="GST_C_7"/>
    <property type="match status" value="1"/>
</dbReference>
<evidence type="ECO:0000256" key="1">
    <source>
        <dbReference type="ARBA" id="ARBA00007409"/>
    </source>
</evidence>
<dbReference type="Proteomes" id="UP000467700">
    <property type="component" value="Unassembled WGS sequence"/>
</dbReference>
<dbReference type="AlphaFoldDB" id="A0A8S0W996"/>
<name>A0A8S0W996_CYCAE</name>
<dbReference type="OrthoDB" id="4951845at2759"/>
<dbReference type="InterPro" id="IPR036282">
    <property type="entry name" value="Glutathione-S-Trfase_C_sf"/>
</dbReference>
<dbReference type="InterPro" id="IPR054416">
    <property type="entry name" value="GST_UstS-like_C"/>
</dbReference>
<dbReference type="Gene3D" id="3.40.30.10">
    <property type="entry name" value="Glutaredoxin"/>
    <property type="match status" value="1"/>
</dbReference>
<dbReference type="SUPFAM" id="SSF52833">
    <property type="entry name" value="Thioredoxin-like"/>
    <property type="match status" value="1"/>
</dbReference>
<comment type="caution">
    <text evidence="3">The sequence shown here is derived from an EMBL/GenBank/DDBJ whole genome shotgun (WGS) entry which is preliminary data.</text>
</comment>
<accession>A0A8S0W996</accession>
<dbReference type="InterPro" id="IPR036249">
    <property type="entry name" value="Thioredoxin-like_sf"/>
</dbReference>
<dbReference type="SUPFAM" id="SSF47616">
    <property type="entry name" value="GST C-terminal domain-like"/>
    <property type="match status" value="1"/>
</dbReference>
<dbReference type="Pfam" id="PF13409">
    <property type="entry name" value="GST_N_2"/>
    <property type="match status" value="1"/>
</dbReference>
<sequence length="251" mass="28954">MMIFYDIASTRLNTSWSPNTWKTRFALNFKGIPYRTEWIEFGDIEAHSVKNGFLPTSKKADGRPRYTLPAIYDESTGAKIADSELIADYLEATYPDTPPLFPNNTHALQAAFEPAMRTTVDAVFQFMLPYLMTGKFFSEETERKYRAVVEPMFRGKRLEDLLPVGEERVKQWERFKDDAGKAASWYDKNNGKGPFILGKTPSWADFVAASYLLWVRILLGEDSEEWKDLKTWHNGRWKALFEAVKKYEGAS</sequence>
<organism evidence="3 4">
    <name type="scientific">Cyclocybe aegerita</name>
    <name type="common">Black poplar mushroom</name>
    <name type="synonym">Agrocybe aegerita</name>
    <dbReference type="NCBI Taxonomy" id="1973307"/>
    <lineage>
        <taxon>Eukaryota</taxon>
        <taxon>Fungi</taxon>
        <taxon>Dikarya</taxon>
        <taxon>Basidiomycota</taxon>
        <taxon>Agaricomycotina</taxon>
        <taxon>Agaricomycetes</taxon>
        <taxon>Agaricomycetidae</taxon>
        <taxon>Agaricales</taxon>
        <taxon>Agaricineae</taxon>
        <taxon>Bolbitiaceae</taxon>
        <taxon>Cyclocybe</taxon>
    </lineage>
</organism>
<evidence type="ECO:0000259" key="2">
    <source>
        <dbReference type="PROSITE" id="PS50404"/>
    </source>
</evidence>
<evidence type="ECO:0000313" key="3">
    <source>
        <dbReference type="EMBL" id="CAA7262046.1"/>
    </source>
</evidence>
<dbReference type="PROSITE" id="PS50404">
    <property type="entry name" value="GST_NTER"/>
    <property type="match status" value="1"/>
</dbReference>
<dbReference type="CDD" id="cd00299">
    <property type="entry name" value="GST_C_family"/>
    <property type="match status" value="1"/>
</dbReference>
<evidence type="ECO:0000313" key="4">
    <source>
        <dbReference type="Proteomes" id="UP000467700"/>
    </source>
</evidence>
<reference evidence="3 4" key="1">
    <citation type="submission" date="2020-01" db="EMBL/GenBank/DDBJ databases">
        <authorList>
            <person name="Gupta K D."/>
        </authorList>
    </citation>
    <scope>NUCLEOTIDE SEQUENCE [LARGE SCALE GENOMIC DNA]</scope>
</reference>
<dbReference type="Gene3D" id="1.20.1050.10">
    <property type="match status" value="1"/>
</dbReference>
<dbReference type="PANTHER" id="PTHR44051:SF8">
    <property type="entry name" value="GLUTATHIONE S-TRANSFERASE GSTA"/>
    <property type="match status" value="1"/>
</dbReference>
<comment type="similarity">
    <text evidence="1">Belongs to the GST superfamily.</text>
</comment>
<protein>
    <recommendedName>
        <fullName evidence="2">GST N-terminal domain-containing protein</fullName>
    </recommendedName>
</protein>
<dbReference type="InterPro" id="IPR004045">
    <property type="entry name" value="Glutathione_S-Trfase_N"/>
</dbReference>
<proteinExistence type="inferred from homology"/>
<dbReference type="PANTHER" id="PTHR44051">
    <property type="entry name" value="GLUTATHIONE S-TRANSFERASE-RELATED"/>
    <property type="match status" value="1"/>
</dbReference>
<keyword evidence="4" id="KW-1185">Reference proteome</keyword>